<evidence type="ECO:0000313" key="10">
    <source>
        <dbReference type="RefSeq" id="XP_030067796.1"/>
    </source>
</evidence>
<dbReference type="Proteomes" id="UP000515156">
    <property type="component" value="Chromosome 8"/>
</dbReference>
<keyword evidence="4 7" id="KW-1133">Transmembrane helix</keyword>
<dbReference type="AlphaFoldDB" id="A0A6P7YJZ2"/>
<evidence type="ECO:0000256" key="7">
    <source>
        <dbReference type="SAM" id="Phobius"/>
    </source>
</evidence>
<comment type="subcellular location">
    <subcellularLocation>
        <location evidence="1">Membrane</location>
        <topology evidence="1">Single-pass membrane protein</topology>
    </subcellularLocation>
</comment>
<dbReference type="RefSeq" id="XP_030067795.1">
    <property type="nucleotide sequence ID" value="XM_030211935.1"/>
</dbReference>
<dbReference type="RefSeq" id="XP_030067797.1">
    <property type="nucleotide sequence ID" value="XM_030211937.1"/>
</dbReference>
<dbReference type="GO" id="GO:0016020">
    <property type="term" value="C:membrane"/>
    <property type="evidence" value="ECO:0007669"/>
    <property type="project" value="UniProtKB-SubCell"/>
</dbReference>
<dbReference type="KEGG" id="muo:115475877"/>
<proteinExistence type="inferred from homology"/>
<organism evidence="8 11">
    <name type="scientific">Microcaecilia unicolor</name>
    <dbReference type="NCBI Taxonomy" id="1415580"/>
    <lineage>
        <taxon>Eukaryota</taxon>
        <taxon>Metazoa</taxon>
        <taxon>Chordata</taxon>
        <taxon>Craniata</taxon>
        <taxon>Vertebrata</taxon>
        <taxon>Euteleostomi</taxon>
        <taxon>Amphibia</taxon>
        <taxon>Gymnophiona</taxon>
        <taxon>Siphonopidae</taxon>
        <taxon>Microcaecilia</taxon>
    </lineage>
</organism>
<evidence type="ECO:0000313" key="11">
    <source>
        <dbReference type="RefSeq" id="XP_030067797.1"/>
    </source>
</evidence>
<evidence type="ECO:0000256" key="4">
    <source>
        <dbReference type="ARBA" id="ARBA00022989"/>
    </source>
</evidence>
<evidence type="ECO:0000256" key="5">
    <source>
        <dbReference type="ARBA" id="ARBA00023136"/>
    </source>
</evidence>
<evidence type="ECO:0000313" key="8">
    <source>
        <dbReference type="Proteomes" id="UP000515156"/>
    </source>
</evidence>
<dbReference type="GeneID" id="115475877"/>
<feature type="transmembrane region" description="Helical" evidence="7">
    <location>
        <begin position="27"/>
        <end position="47"/>
    </location>
</feature>
<protein>
    <submittedName>
        <fullName evidence="9 10">Protein MANBAL</fullName>
    </submittedName>
</protein>
<keyword evidence="5 7" id="KW-0472">Membrane</keyword>
<dbReference type="OrthoDB" id="10040809at2759"/>
<evidence type="ECO:0000256" key="6">
    <source>
        <dbReference type="SAM" id="MobiDB-lite"/>
    </source>
</evidence>
<accession>A0A6P7YJZ2</accession>
<keyword evidence="3 7" id="KW-0812">Transmembrane</keyword>
<comment type="similarity">
    <text evidence="2">Belongs to the UPF0239 family.</text>
</comment>
<reference evidence="9 10" key="1">
    <citation type="submission" date="2025-04" db="UniProtKB">
        <authorList>
            <consortium name="RefSeq"/>
        </authorList>
    </citation>
    <scope>IDENTIFICATION</scope>
</reference>
<gene>
    <name evidence="9 10 11" type="primary">MANBAL</name>
</gene>
<dbReference type="InterPro" id="IPR009621">
    <property type="entry name" value="UPF0239"/>
</dbReference>
<evidence type="ECO:0000313" key="9">
    <source>
        <dbReference type="RefSeq" id="XP_030067795.1"/>
    </source>
</evidence>
<dbReference type="CTD" id="63905"/>
<dbReference type="PANTHER" id="PTHR14409">
    <property type="entry name" value="MANNOSIDASE, BETA A, LYSOSOMAL-LIKE, MANBAL PROTEIN"/>
    <property type="match status" value="1"/>
</dbReference>
<dbReference type="RefSeq" id="XP_030067796.1">
    <property type="nucleotide sequence ID" value="XM_030211936.1"/>
</dbReference>
<name>A0A6P7YJZ2_9AMPH</name>
<evidence type="ECO:0000256" key="3">
    <source>
        <dbReference type="ARBA" id="ARBA00022692"/>
    </source>
</evidence>
<dbReference type="PANTHER" id="PTHR14409:SF0">
    <property type="entry name" value="PROTEIN MANBAL"/>
    <property type="match status" value="1"/>
</dbReference>
<sequence>MAAAAADLDLSPPEIPESTFLENLLRYGLFFGAIFQLICILAIIFPFPKSSDTDSNQSEQKNSEMVRKQKVVPPQISKKLKKETKKKR</sequence>
<evidence type="ECO:0000256" key="1">
    <source>
        <dbReference type="ARBA" id="ARBA00004167"/>
    </source>
</evidence>
<evidence type="ECO:0000256" key="2">
    <source>
        <dbReference type="ARBA" id="ARBA00006839"/>
    </source>
</evidence>
<feature type="compositionally biased region" description="Basic residues" evidence="6">
    <location>
        <begin position="78"/>
        <end position="88"/>
    </location>
</feature>
<dbReference type="Pfam" id="PF06783">
    <property type="entry name" value="UPF0239"/>
    <property type="match status" value="1"/>
</dbReference>
<keyword evidence="8" id="KW-1185">Reference proteome</keyword>
<feature type="region of interest" description="Disordered" evidence="6">
    <location>
        <begin position="50"/>
        <end position="88"/>
    </location>
</feature>